<gene>
    <name evidence="1" type="ORF">RIF29_28527</name>
</gene>
<proteinExistence type="predicted"/>
<reference evidence="1 2" key="1">
    <citation type="submission" date="2024-01" db="EMBL/GenBank/DDBJ databases">
        <title>The genomes of 5 underutilized Papilionoideae crops provide insights into root nodulation and disease resistanc.</title>
        <authorList>
            <person name="Yuan L."/>
        </authorList>
    </citation>
    <scope>NUCLEOTIDE SEQUENCE [LARGE SCALE GENOMIC DNA]</scope>
    <source>
        <strain evidence="1">ZHUSHIDOU_FW_LH</strain>
        <tissue evidence="1">Leaf</tissue>
    </source>
</reference>
<evidence type="ECO:0000313" key="1">
    <source>
        <dbReference type="EMBL" id="KAK7255124.1"/>
    </source>
</evidence>
<protein>
    <submittedName>
        <fullName evidence="1">Uncharacterized protein</fullName>
    </submittedName>
</protein>
<evidence type="ECO:0000313" key="2">
    <source>
        <dbReference type="Proteomes" id="UP001372338"/>
    </source>
</evidence>
<comment type="caution">
    <text evidence="1">The sequence shown here is derived from an EMBL/GenBank/DDBJ whole genome shotgun (WGS) entry which is preliminary data.</text>
</comment>
<sequence>MWYGQIGPMPCIPLYEVGSILSGHGCTSGLLTISPTMLSCRVTPILQRVDGRLCSIVRALISMRFWLWASAKKIRVQE</sequence>
<dbReference type="AlphaFoldDB" id="A0AAN9EDU1"/>
<dbReference type="EMBL" id="JAYWIO010000006">
    <property type="protein sequence ID" value="KAK7255124.1"/>
    <property type="molecule type" value="Genomic_DNA"/>
</dbReference>
<organism evidence="1 2">
    <name type="scientific">Crotalaria pallida</name>
    <name type="common">Smooth rattlebox</name>
    <name type="synonym">Crotalaria striata</name>
    <dbReference type="NCBI Taxonomy" id="3830"/>
    <lineage>
        <taxon>Eukaryota</taxon>
        <taxon>Viridiplantae</taxon>
        <taxon>Streptophyta</taxon>
        <taxon>Embryophyta</taxon>
        <taxon>Tracheophyta</taxon>
        <taxon>Spermatophyta</taxon>
        <taxon>Magnoliopsida</taxon>
        <taxon>eudicotyledons</taxon>
        <taxon>Gunneridae</taxon>
        <taxon>Pentapetalae</taxon>
        <taxon>rosids</taxon>
        <taxon>fabids</taxon>
        <taxon>Fabales</taxon>
        <taxon>Fabaceae</taxon>
        <taxon>Papilionoideae</taxon>
        <taxon>50 kb inversion clade</taxon>
        <taxon>genistoids sensu lato</taxon>
        <taxon>core genistoids</taxon>
        <taxon>Crotalarieae</taxon>
        <taxon>Crotalaria</taxon>
    </lineage>
</organism>
<dbReference type="Proteomes" id="UP001372338">
    <property type="component" value="Unassembled WGS sequence"/>
</dbReference>
<keyword evidence="2" id="KW-1185">Reference proteome</keyword>
<accession>A0AAN9EDU1</accession>
<name>A0AAN9EDU1_CROPI</name>